<dbReference type="AlphaFoldDB" id="A0AAP0K005"/>
<organism evidence="1 2">
    <name type="scientific">Stephania yunnanensis</name>
    <dbReference type="NCBI Taxonomy" id="152371"/>
    <lineage>
        <taxon>Eukaryota</taxon>
        <taxon>Viridiplantae</taxon>
        <taxon>Streptophyta</taxon>
        <taxon>Embryophyta</taxon>
        <taxon>Tracheophyta</taxon>
        <taxon>Spermatophyta</taxon>
        <taxon>Magnoliopsida</taxon>
        <taxon>Ranunculales</taxon>
        <taxon>Menispermaceae</taxon>
        <taxon>Menispermoideae</taxon>
        <taxon>Cissampelideae</taxon>
        <taxon>Stephania</taxon>
    </lineage>
</organism>
<proteinExistence type="predicted"/>
<dbReference type="EMBL" id="JBBNAF010000005">
    <property type="protein sequence ID" value="KAK9142082.1"/>
    <property type="molecule type" value="Genomic_DNA"/>
</dbReference>
<protein>
    <submittedName>
        <fullName evidence="1">Uncharacterized protein</fullName>
    </submittedName>
</protein>
<evidence type="ECO:0000313" key="1">
    <source>
        <dbReference type="EMBL" id="KAK9142082.1"/>
    </source>
</evidence>
<evidence type="ECO:0000313" key="2">
    <source>
        <dbReference type="Proteomes" id="UP001420932"/>
    </source>
</evidence>
<sequence length="161" mass="17834">MMSCRLPSEGLKELRVIVLRLLRTLASEASSSLAVPEAQSCWGDEGWARATLLGLFDSFLKRPEGMQSGPIEKDWGWALVYEWRGESGKMRTVGNVGWCHCFGSLHCGVKKTPPTSCGPSGMKRALLRSLWDEGALRSLVTLQILMAFPFEMVNLSKKSLD</sequence>
<name>A0AAP0K005_9MAGN</name>
<keyword evidence="2" id="KW-1185">Reference proteome</keyword>
<accession>A0AAP0K005</accession>
<gene>
    <name evidence="1" type="ORF">Syun_011482</name>
</gene>
<reference evidence="1 2" key="1">
    <citation type="submission" date="2024-01" db="EMBL/GenBank/DDBJ databases">
        <title>Genome assemblies of Stephania.</title>
        <authorList>
            <person name="Yang L."/>
        </authorList>
    </citation>
    <scope>NUCLEOTIDE SEQUENCE [LARGE SCALE GENOMIC DNA]</scope>
    <source>
        <strain evidence="1">YNDBR</strain>
        <tissue evidence="1">Leaf</tissue>
    </source>
</reference>
<dbReference type="Proteomes" id="UP001420932">
    <property type="component" value="Unassembled WGS sequence"/>
</dbReference>
<comment type="caution">
    <text evidence="1">The sequence shown here is derived from an EMBL/GenBank/DDBJ whole genome shotgun (WGS) entry which is preliminary data.</text>
</comment>